<evidence type="ECO:0000313" key="3">
    <source>
        <dbReference type="Proteomes" id="UP001139447"/>
    </source>
</evidence>
<dbReference type="Pfam" id="PF05134">
    <property type="entry name" value="T2SSL"/>
    <property type="match status" value="1"/>
</dbReference>
<feature type="domain" description="GspL cytoplasmic actin-ATPase-like" evidence="1">
    <location>
        <begin position="49"/>
        <end position="174"/>
    </location>
</feature>
<evidence type="ECO:0000259" key="1">
    <source>
        <dbReference type="Pfam" id="PF05134"/>
    </source>
</evidence>
<gene>
    <name evidence="2" type="primary">gspL</name>
    <name evidence="2" type="ORF">MMF98_17115</name>
</gene>
<dbReference type="GO" id="GO:0015628">
    <property type="term" value="P:protein secretion by the type II secretion system"/>
    <property type="evidence" value="ECO:0007669"/>
    <property type="project" value="InterPro"/>
</dbReference>
<dbReference type="Gene3D" id="3.30.420.380">
    <property type="match status" value="1"/>
</dbReference>
<dbReference type="GO" id="GO:0015627">
    <property type="term" value="C:type II protein secretion system complex"/>
    <property type="evidence" value="ECO:0007669"/>
    <property type="project" value="InterPro"/>
</dbReference>
<dbReference type="InterPro" id="IPR043129">
    <property type="entry name" value="ATPase_NBD"/>
</dbReference>
<dbReference type="InterPro" id="IPR007812">
    <property type="entry name" value="T2SS_protein-GspL"/>
</dbReference>
<evidence type="ECO:0000313" key="2">
    <source>
        <dbReference type="EMBL" id="MCJ0764937.1"/>
    </source>
</evidence>
<proteinExistence type="predicted"/>
<comment type="caution">
    <text evidence="2">The sequence shown here is derived from an EMBL/GenBank/DDBJ whole genome shotgun (WGS) entry which is preliminary data.</text>
</comment>
<dbReference type="EMBL" id="JALGBI010000002">
    <property type="protein sequence ID" value="MCJ0764937.1"/>
    <property type="molecule type" value="Genomic_DNA"/>
</dbReference>
<sequence length="403" mass="42232">MTTLIVTLPLSPPGTATDYSYVLTPDGRTMAAHASAPAALLPQPGTSGAEVVAVVPVRALSWHRVELPKGSTGSTTRLRAVLDGLLEDRLLDEPESLHFALEPQAQAGTPAWVAVCDKAWLHAALQALEAAGHPVSRIVPEFAPDAGPAVLHALGEPQDAWLVSTSGEGVTRVPLAPPALALVQGLPEDTPVMAEPGVAALAEQLLQRQVTLRQAAQRSLEAAQAGWDLAQFDLASSGRTRALKQLTAGWNEWRHAPRWQAARWGAALLVGANLIGLNAWAWKENSALASKRDAVREVLTTTFPQVKVVVDAPVQMEREVAALRQATGAASGRDLEAMLGALSSAVPADRSASAIEFSAGETRLKGLGLSAEDISALAGKLQAQGYAARADGDSLVVRQETAP</sequence>
<dbReference type="AlphaFoldDB" id="A0A9X1VWY0"/>
<keyword evidence="3" id="KW-1185">Reference proteome</keyword>
<protein>
    <submittedName>
        <fullName evidence="2">Type II secretion system protein GspL</fullName>
    </submittedName>
</protein>
<dbReference type="NCBIfam" id="TIGR01709">
    <property type="entry name" value="typeII_sec_gspL"/>
    <property type="match status" value="1"/>
</dbReference>
<accession>A0A9X1VWY0</accession>
<dbReference type="Proteomes" id="UP001139447">
    <property type="component" value="Unassembled WGS sequence"/>
</dbReference>
<dbReference type="RefSeq" id="WP_243307921.1">
    <property type="nucleotide sequence ID" value="NZ_JALGBI010000002.1"/>
</dbReference>
<dbReference type="GO" id="GO:0009276">
    <property type="term" value="C:Gram-negative-bacterium-type cell wall"/>
    <property type="evidence" value="ECO:0007669"/>
    <property type="project" value="InterPro"/>
</dbReference>
<reference evidence="2" key="1">
    <citation type="submission" date="2022-03" db="EMBL/GenBank/DDBJ databases">
        <authorList>
            <person name="Woo C.Y."/>
        </authorList>
    </citation>
    <scope>NUCLEOTIDE SEQUENCE</scope>
    <source>
        <strain evidence="2">CYS-02</strain>
    </source>
</reference>
<dbReference type="InterPro" id="IPR024230">
    <property type="entry name" value="GspL_cyto_dom"/>
</dbReference>
<dbReference type="SUPFAM" id="SSF53067">
    <property type="entry name" value="Actin-like ATPase domain"/>
    <property type="match status" value="1"/>
</dbReference>
<name>A0A9X1VWY0_9BURK</name>
<organism evidence="2 3">
    <name type="scientific">Variovorax terrae</name>
    <dbReference type="NCBI Taxonomy" id="2923278"/>
    <lineage>
        <taxon>Bacteria</taxon>
        <taxon>Pseudomonadati</taxon>
        <taxon>Pseudomonadota</taxon>
        <taxon>Betaproteobacteria</taxon>
        <taxon>Burkholderiales</taxon>
        <taxon>Comamonadaceae</taxon>
        <taxon>Variovorax</taxon>
    </lineage>
</organism>